<dbReference type="GeneID" id="54478719"/>
<keyword evidence="1" id="KW-1133">Transmembrane helix</keyword>
<keyword evidence="1" id="KW-0812">Transmembrane</keyword>
<gene>
    <name evidence="2" type="ORF">BDY17DRAFT_327688</name>
</gene>
<feature type="transmembrane region" description="Helical" evidence="1">
    <location>
        <begin position="34"/>
        <end position="55"/>
    </location>
</feature>
<feature type="transmembrane region" description="Helical" evidence="1">
    <location>
        <begin position="121"/>
        <end position="141"/>
    </location>
</feature>
<dbReference type="EMBL" id="MU001641">
    <property type="protein sequence ID" value="KAF2479751.1"/>
    <property type="molecule type" value="Genomic_DNA"/>
</dbReference>
<reference evidence="2" key="1">
    <citation type="journal article" date="2020" name="Stud. Mycol.">
        <title>101 Dothideomycetes genomes: a test case for predicting lifestyles and emergence of pathogens.</title>
        <authorList>
            <person name="Haridas S."/>
            <person name="Albert R."/>
            <person name="Binder M."/>
            <person name="Bloem J."/>
            <person name="Labutti K."/>
            <person name="Salamov A."/>
            <person name="Andreopoulos B."/>
            <person name="Baker S."/>
            <person name="Barry K."/>
            <person name="Bills G."/>
            <person name="Bluhm B."/>
            <person name="Cannon C."/>
            <person name="Castanera R."/>
            <person name="Culley D."/>
            <person name="Daum C."/>
            <person name="Ezra D."/>
            <person name="Gonzalez J."/>
            <person name="Henrissat B."/>
            <person name="Kuo A."/>
            <person name="Liang C."/>
            <person name="Lipzen A."/>
            <person name="Lutzoni F."/>
            <person name="Magnuson J."/>
            <person name="Mondo S."/>
            <person name="Nolan M."/>
            <person name="Ohm R."/>
            <person name="Pangilinan J."/>
            <person name="Park H.-J."/>
            <person name="Ramirez L."/>
            <person name="Alfaro M."/>
            <person name="Sun H."/>
            <person name="Tritt A."/>
            <person name="Yoshinaga Y."/>
            <person name="Zwiers L.-H."/>
            <person name="Turgeon B."/>
            <person name="Goodwin S."/>
            <person name="Spatafora J."/>
            <person name="Crous P."/>
            <person name="Grigoriev I."/>
        </authorList>
    </citation>
    <scope>NUCLEOTIDE SEQUENCE</scope>
    <source>
        <strain evidence="2">CBS 113389</strain>
    </source>
</reference>
<keyword evidence="1" id="KW-0472">Membrane</keyword>
<protein>
    <submittedName>
        <fullName evidence="2">Uncharacterized protein</fullName>
    </submittedName>
</protein>
<accession>A0A6A6PJ60</accession>
<keyword evidence="3" id="KW-1185">Reference proteome</keyword>
<organism evidence="2 3">
    <name type="scientific">Neohortaea acidophila</name>
    <dbReference type="NCBI Taxonomy" id="245834"/>
    <lineage>
        <taxon>Eukaryota</taxon>
        <taxon>Fungi</taxon>
        <taxon>Dikarya</taxon>
        <taxon>Ascomycota</taxon>
        <taxon>Pezizomycotina</taxon>
        <taxon>Dothideomycetes</taxon>
        <taxon>Dothideomycetidae</taxon>
        <taxon>Mycosphaerellales</taxon>
        <taxon>Teratosphaeriaceae</taxon>
        <taxon>Neohortaea</taxon>
    </lineage>
</organism>
<dbReference type="Proteomes" id="UP000799767">
    <property type="component" value="Unassembled WGS sequence"/>
</dbReference>
<proteinExistence type="predicted"/>
<dbReference type="AlphaFoldDB" id="A0A6A6PJ60"/>
<evidence type="ECO:0000313" key="2">
    <source>
        <dbReference type="EMBL" id="KAF2479751.1"/>
    </source>
</evidence>
<feature type="transmembrane region" description="Helical" evidence="1">
    <location>
        <begin position="259"/>
        <end position="282"/>
    </location>
</feature>
<evidence type="ECO:0000313" key="3">
    <source>
        <dbReference type="Proteomes" id="UP000799767"/>
    </source>
</evidence>
<evidence type="ECO:0000256" key="1">
    <source>
        <dbReference type="SAM" id="Phobius"/>
    </source>
</evidence>
<dbReference type="RefSeq" id="XP_033586321.1">
    <property type="nucleotide sequence ID" value="XM_033737717.1"/>
</dbReference>
<sequence>MLHALSWLVELLTPNIQMPTDTQSTLCTIIKCSIWLSFLSFAIFPTIILLASLAAHSEGLTDRLHQQINTLRTTVLACLLAFCISEATSKTCQQYLIHTRDGFLDSQAHKDILAHTSEMEAWSLALLAGISTIALALQFVVKPWVEFIDCISVFVKHDLPIVKHRLFIYVEQRLPVAKQRFLMFKNFIVGFRSACFGQSFLCPLTPPMPDIQLNHSASDPIFQSIKTTAQHPINTIEKTAQSHPTPHQLLNRLKRTTQWVHMLVVFAGAVMEIGCMNCYLAFAHTFDSAVDMWDFTHRYMCEDDPEVLMWLLSCAEQPELWD</sequence>
<name>A0A6A6PJ60_9PEZI</name>